<evidence type="ECO:0000256" key="1">
    <source>
        <dbReference type="SAM" id="SignalP"/>
    </source>
</evidence>
<accession>A0A031K0H3</accession>
<gene>
    <name evidence="2" type="ORF">BV97_01577</name>
</gene>
<evidence type="ECO:0000313" key="2">
    <source>
        <dbReference type="EMBL" id="EZP83466.1"/>
    </source>
</evidence>
<organism evidence="2 3">
    <name type="scientific">Novosphingobium resinovorum</name>
    <dbReference type="NCBI Taxonomy" id="158500"/>
    <lineage>
        <taxon>Bacteria</taxon>
        <taxon>Pseudomonadati</taxon>
        <taxon>Pseudomonadota</taxon>
        <taxon>Alphaproteobacteria</taxon>
        <taxon>Sphingomonadales</taxon>
        <taxon>Sphingomonadaceae</taxon>
        <taxon>Novosphingobium</taxon>
    </lineage>
</organism>
<dbReference type="RefSeq" id="WP_036524771.1">
    <property type="nucleotide sequence ID" value="NZ_JFYZ01000003.1"/>
</dbReference>
<feature type="signal peptide" evidence="1">
    <location>
        <begin position="1"/>
        <end position="26"/>
    </location>
</feature>
<name>A0A031K0H3_9SPHN</name>
<sequence length="181" mass="18844">MRGLSSILGPRTLALALAMTPCAAMAAEPMCISKAEATSLIAYSLPQAINGTAKRCAPSLLADAFLRTKGPGLAARYAAQKDRYWPKAKPALLKALNTQGGGGSANMMTGLPDDTLRQMADVFVEGFVSQRIAPKSCKQLDLAIDLLSPLPPENTAGLIALSMDVAGSADPKLGKVTLCKD</sequence>
<dbReference type="PATRIC" id="fig|158500.4.peg.1615"/>
<keyword evidence="1" id="KW-0732">Signal</keyword>
<reference evidence="2 3" key="1">
    <citation type="submission" date="2014-03" db="EMBL/GenBank/DDBJ databases">
        <title>Whole genome sequence of Novosphingobium resinovorum KF1.</title>
        <authorList>
            <person name="Gan H.M."/>
            <person name="Gan H.Y."/>
            <person name="Chew T.H."/>
            <person name="Savka M.A."/>
        </authorList>
    </citation>
    <scope>NUCLEOTIDE SEQUENCE [LARGE SCALE GENOMIC DNA]</scope>
    <source>
        <strain evidence="2 3">KF1</strain>
    </source>
</reference>
<dbReference type="STRING" id="158500.BES08_04270"/>
<dbReference type="AlphaFoldDB" id="A0A031K0H3"/>
<evidence type="ECO:0000313" key="3">
    <source>
        <dbReference type="Proteomes" id="UP000024329"/>
    </source>
</evidence>
<dbReference type="Proteomes" id="UP000024329">
    <property type="component" value="Unassembled WGS sequence"/>
</dbReference>
<proteinExistence type="predicted"/>
<protein>
    <submittedName>
        <fullName evidence="2">Uncharacterized protein</fullName>
    </submittedName>
</protein>
<dbReference type="EMBL" id="JFYZ01000003">
    <property type="protein sequence ID" value="EZP83466.1"/>
    <property type="molecule type" value="Genomic_DNA"/>
</dbReference>
<comment type="caution">
    <text evidence="2">The sequence shown here is derived from an EMBL/GenBank/DDBJ whole genome shotgun (WGS) entry which is preliminary data.</text>
</comment>
<feature type="chain" id="PRO_5001557039" evidence="1">
    <location>
        <begin position="27"/>
        <end position="181"/>
    </location>
</feature>
<dbReference type="eggNOG" id="ENOG5031C1C">
    <property type="taxonomic scope" value="Bacteria"/>
</dbReference>